<dbReference type="EMBL" id="VWPR01000051">
    <property type="protein sequence ID" value="NXE18858.1"/>
    <property type="molecule type" value="Genomic_DNA"/>
</dbReference>
<evidence type="ECO:0000256" key="4">
    <source>
        <dbReference type="ARBA" id="ARBA00022692"/>
    </source>
</evidence>
<protein>
    <recommendedName>
        <fullName evidence="9">Sidoreflexin</fullName>
    </recommendedName>
</protein>
<dbReference type="InterPro" id="IPR004686">
    <property type="entry name" value="Mtc"/>
</dbReference>
<evidence type="ECO:0000256" key="6">
    <source>
        <dbReference type="ARBA" id="ARBA00022989"/>
    </source>
</evidence>
<dbReference type="GO" id="GO:0140300">
    <property type="term" value="P:serine import into mitochondrion"/>
    <property type="evidence" value="ECO:0007669"/>
    <property type="project" value="TreeGrafter"/>
</dbReference>
<evidence type="ECO:0000256" key="9">
    <source>
        <dbReference type="RuleBase" id="RU362000"/>
    </source>
</evidence>
<organism evidence="10 11">
    <name type="scientific">Ardeotis kori</name>
    <dbReference type="NCBI Taxonomy" id="89386"/>
    <lineage>
        <taxon>Eukaryota</taxon>
        <taxon>Metazoa</taxon>
        <taxon>Chordata</taxon>
        <taxon>Craniata</taxon>
        <taxon>Vertebrata</taxon>
        <taxon>Euteleostomi</taxon>
        <taxon>Archelosauria</taxon>
        <taxon>Archosauria</taxon>
        <taxon>Dinosauria</taxon>
        <taxon>Saurischia</taxon>
        <taxon>Theropoda</taxon>
        <taxon>Coelurosauria</taxon>
        <taxon>Aves</taxon>
        <taxon>Neognathae</taxon>
        <taxon>Neoaves</taxon>
        <taxon>Otidimorphae</taxon>
        <taxon>Otidiformes</taxon>
        <taxon>Otididae</taxon>
        <taxon>Ardeotis</taxon>
    </lineage>
</organism>
<dbReference type="PANTHER" id="PTHR11153:SF14">
    <property type="entry name" value="SIDEROFLEXIN-2"/>
    <property type="match status" value="1"/>
</dbReference>
<evidence type="ECO:0000313" key="11">
    <source>
        <dbReference type="Proteomes" id="UP000560386"/>
    </source>
</evidence>
<keyword evidence="3" id="KW-0813">Transport</keyword>
<dbReference type="PANTHER" id="PTHR11153">
    <property type="entry name" value="SIDEROFLEXIN"/>
    <property type="match status" value="1"/>
</dbReference>
<comment type="similarity">
    <text evidence="2 9">Belongs to the sideroflexin family.</text>
</comment>
<sequence length="319" mass="35315">TEMATVPLGFDINAPRWDQSTFVGRLKHFFNITDPRTVLVPDEELDRAKALVEGCRAGLVPPGSSREQLLYAKKLYDSAFHPDSGEKMNFIGRMSFQVPAGMAITGCMLQFYRTVPAVVFWQWVNQSFNAIVNYTNRNAASPISLRQIGVAYVTATGTALATAVGLNLYTKRAPPLVARWVPFAAVAAANCVNIPMMRQQEIINGVTVTDDDNNELGHSRPCRLSCGGDPDLFFLHIVILPIIMERLEKFPFMQRIRVLHGPLQALLSGGFLLFMVPAACALFPQRCSLALADLEPELRDSIVAKHGDKVPYVYFNKGL</sequence>
<dbReference type="Proteomes" id="UP000560386">
    <property type="component" value="Unassembled WGS sequence"/>
</dbReference>
<dbReference type="GO" id="GO:0005743">
    <property type="term" value="C:mitochondrial inner membrane"/>
    <property type="evidence" value="ECO:0007669"/>
    <property type="project" value="TreeGrafter"/>
</dbReference>
<name>A0A7K8KP75_9AVES</name>
<comment type="caution">
    <text evidence="10">The sequence shown here is derived from an EMBL/GenBank/DDBJ whole genome shotgun (WGS) entry which is preliminary data.</text>
</comment>
<keyword evidence="7 9" id="KW-0496">Mitochondrion</keyword>
<proteinExistence type="inferred from homology"/>
<keyword evidence="5" id="KW-0029">Amino-acid transport</keyword>
<reference evidence="10 11" key="1">
    <citation type="submission" date="2019-09" db="EMBL/GenBank/DDBJ databases">
        <title>Bird 10,000 Genomes (B10K) Project - Family phase.</title>
        <authorList>
            <person name="Zhang G."/>
        </authorList>
    </citation>
    <scope>NUCLEOTIDE SEQUENCE [LARGE SCALE GENOMIC DNA]</scope>
    <source>
        <strain evidence="10">B10K-CU-031-01</strain>
        <tissue evidence="10">Muscle</tissue>
    </source>
</reference>
<comment type="subcellular location">
    <subcellularLocation>
        <location evidence="1 9">Mitochondrion membrane</location>
        <topology evidence="1 9">Multi-pass membrane protein</topology>
    </subcellularLocation>
</comment>
<dbReference type="Pfam" id="PF03820">
    <property type="entry name" value="SFXNs"/>
    <property type="match status" value="1"/>
</dbReference>
<dbReference type="AlphaFoldDB" id="A0A7K8KP75"/>
<evidence type="ECO:0000256" key="2">
    <source>
        <dbReference type="ARBA" id="ARBA00005974"/>
    </source>
</evidence>
<keyword evidence="11" id="KW-1185">Reference proteome</keyword>
<evidence type="ECO:0000256" key="5">
    <source>
        <dbReference type="ARBA" id="ARBA00022970"/>
    </source>
</evidence>
<evidence type="ECO:0000256" key="1">
    <source>
        <dbReference type="ARBA" id="ARBA00004225"/>
    </source>
</evidence>
<feature type="transmembrane region" description="Helical" evidence="9">
    <location>
        <begin position="265"/>
        <end position="284"/>
    </location>
</feature>
<evidence type="ECO:0000256" key="7">
    <source>
        <dbReference type="ARBA" id="ARBA00023128"/>
    </source>
</evidence>
<dbReference type="NCBIfam" id="TIGR00798">
    <property type="entry name" value="mtc"/>
    <property type="match status" value="1"/>
</dbReference>
<keyword evidence="6 9" id="KW-1133">Transmembrane helix</keyword>
<keyword evidence="4 9" id="KW-0812">Transmembrane</keyword>
<gene>
    <name evidence="10" type="primary">Sfxn2</name>
    <name evidence="10" type="ORF">ARDKOR_R11785</name>
</gene>
<accession>A0A7K8KP75</accession>
<feature type="non-terminal residue" evidence="10">
    <location>
        <position position="1"/>
    </location>
</feature>
<dbReference type="GO" id="GO:0015075">
    <property type="term" value="F:monoatomic ion transmembrane transporter activity"/>
    <property type="evidence" value="ECO:0007669"/>
    <property type="project" value="InterPro"/>
</dbReference>
<feature type="non-terminal residue" evidence="10">
    <location>
        <position position="319"/>
    </location>
</feature>
<evidence type="ECO:0000256" key="8">
    <source>
        <dbReference type="ARBA" id="ARBA00023136"/>
    </source>
</evidence>
<evidence type="ECO:0000313" key="10">
    <source>
        <dbReference type="EMBL" id="NXE18858.1"/>
    </source>
</evidence>
<comment type="caution">
    <text evidence="9">Lacks conserved residue(s) required for the propagation of feature annotation.</text>
</comment>
<keyword evidence="8 9" id="KW-0472">Membrane</keyword>
<evidence type="ECO:0000256" key="3">
    <source>
        <dbReference type="ARBA" id="ARBA00022448"/>
    </source>
</evidence>